<name>A0ABR2KVK4_9EUKA</name>
<dbReference type="Proteomes" id="UP001470230">
    <property type="component" value="Unassembled WGS sequence"/>
</dbReference>
<comment type="caution">
    <text evidence="1">The sequence shown here is derived from an EMBL/GenBank/DDBJ whole genome shotgun (WGS) entry which is preliminary data.</text>
</comment>
<evidence type="ECO:0008006" key="3">
    <source>
        <dbReference type="Google" id="ProtNLM"/>
    </source>
</evidence>
<proteinExistence type="predicted"/>
<evidence type="ECO:0000313" key="2">
    <source>
        <dbReference type="Proteomes" id="UP001470230"/>
    </source>
</evidence>
<gene>
    <name evidence="1" type="ORF">M9Y10_023566</name>
</gene>
<dbReference type="EMBL" id="JAPFFF010000003">
    <property type="protein sequence ID" value="KAK8895124.1"/>
    <property type="molecule type" value="Genomic_DNA"/>
</dbReference>
<organism evidence="1 2">
    <name type="scientific">Tritrichomonas musculus</name>
    <dbReference type="NCBI Taxonomy" id="1915356"/>
    <lineage>
        <taxon>Eukaryota</taxon>
        <taxon>Metamonada</taxon>
        <taxon>Parabasalia</taxon>
        <taxon>Tritrichomonadida</taxon>
        <taxon>Tritrichomonadidae</taxon>
        <taxon>Tritrichomonas</taxon>
    </lineage>
</organism>
<keyword evidence="2" id="KW-1185">Reference proteome</keyword>
<reference evidence="1 2" key="1">
    <citation type="submission" date="2024-04" db="EMBL/GenBank/DDBJ databases">
        <title>Tritrichomonas musculus Genome.</title>
        <authorList>
            <person name="Alves-Ferreira E."/>
            <person name="Grigg M."/>
            <person name="Lorenzi H."/>
            <person name="Galac M."/>
        </authorList>
    </citation>
    <scope>NUCLEOTIDE SEQUENCE [LARGE SCALE GENOMIC DNA]</scope>
    <source>
        <strain evidence="1 2">EAF2021</strain>
    </source>
</reference>
<evidence type="ECO:0000313" key="1">
    <source>
        <dbReference type="EMBL" id="KAK8895124.1"/>
    </source>
</evidence>
<sequence>MDETSVRINNGSTKTIAPIALDEIVIEGKRNKKEWFTAIGTSTRNGLKELIWLTKGTEKSCSKYFTYDEMKKKKKKKKKKFEVFLMIKEAEVKQ</sequence>
<protein>
    <recommendedName>
        <fullName evidence="3">DDE-1 domain-containing protein</fullName>
    </recommendedName>
</protein>
<accession>A0ABR2KVK4</accession>